<proteinExistence type="predicted"/>
<organism evidence="2 3">
    <name type="scientific">Escherichia phage phiEB49</name>
    <dbReference type="NCBI Taxonomy" id="1048207"/>
    <lineage>
        <taxon>Viruses</taxon>
        <taxon>Duplodnaviria</taxon>
        <taxon>Heunggongvirae</taxon>
        <taxon>Uroviricota</taxon>
        <taxon>Caudoviricetes</taxon>
        <taxon>Drexlerviridae</taxon>
        <taxon>Rogunavirinae</taxon>
        <taxon>Lindendrivevirus</taxon>
        <taxon>Lindendrivevirus EB49</taxon>
    </lineage>
</organism>
<sequence>MKDFLNSNYEYHSEGYLTKNGCSKRLGYNKPNGYLQMYVTMTGKMYVHRIIWEMHNGAIPDGMQIDHINGIRDDNRIENLRCVSASGNRRNLCKRRRRLPGVNGVNYNQRDDLWHAMISDNGKAISLGHYKSFISACEARIVAEVSLGYHRNHAMRDIKY</sequence>
<dbReference type="EMBL" id="JF770475">
    <property type="protein sequence ID" value="AEI91245.1"/>
    <property type="molecule type" value="Genomic_DNA"/>
</dbReference>
<dbReference type="InterPro" id="IPR044925">
    <property type="entry name" value="His-Me_finger_sf"/>
</dbReference>
<dbReference type="Gene3D" id="3.90.75.20">
    <property type="match status" value="1"/>
</dbReference>
<evidence type="ECO:0000259" key="1">
    <source>
        <dbReference type="Pfam" id="PF13392"/>
    </source>
</evidence>
<dbReference type="SUPFAM" id="SSF54060">
    <property type="entry name" value="His-Me finger endonucleases"/>
    <property type="match status" value="1"/>
</dbReference>
<protein>
    <submittedName>
        <fullName evidence="2">Gp45</fullName>
    </submittedName>
</protein>
<dbReference type="KEGG" id="vg:18559242"/>
<evidence type="ECO:0000313" key="3">
    <source>
        <dbReference type="Proteomes" id="UP000000296"/>
    </source>
</evidence>
<dbReference type="RefSeq" id="YP_009018659.1">
    <property type="nucleotide sequence ID" value="NC_023743.1"/>
</dbReference>
<reference evidence="2 3" key="1">
    <citation type="journal article" date="2011" name="Appl. Environ. Microbiol.">
        <title>Isolation of Generalized Transducing Bacteriophages for Uropathogenic Strains of Escherichia coli.</title>
        <authorList>
            <person name="Battaglioli E.J."/>
            <person name="Baisa G.A."/>
            <person name="Weeks A.E."/>
            <person name="Schroll R.A."/>
            <person name="Hryckowian A.J."/>
            <person name="Welch R.A."/>
        </authorList>
    </citation>
    <scope>NUCLEOTIDE SEQUENCE [LARGE SCALE GENOMIC DNA]</scope>
</reference>
<accession>F8UBV5</accession>
<dbReference type="Pfam" id="PF13392">
    <property type="entry name" value="HNH_3"/>
    <property type="match status" value="1"/>
</dbReference>
<evidence type="ECO:0000313" key="2">
    <source>
        <dbReference type="EMBL" id="AEI91245.1"/>
    </source>
</evidence>
<dbReference type="OrthoDB" id="21336at10239"/>
<name>F8UBV5_9CAUD</name>
<keyword evidence="3" id="KW-1185">Reference proteome</keyword>
<dbReference type="InterPro" id="IPR003615">
    <property type="entry name" value="HNH_nuc"/>
</dbReference>
<dbReference type="Proteomes" id="UP000000296">
    <property type="component" value="Segment"/>
</dbReference>
<dbReference type="GeneID" id="18559242"/>
<feature type="domain" description="HNH nuclease" evidence="1">
    <location>
        <begin position="46"/>
        <end position="90"/>
    </location>
</feature>